<evidence type="ECO:0000256" key="3">
    <source>
        <dbReference type="ARBA" id="ARBA00022989"/>
    </source>
</evidence>
<accession>A0A4U0TYC7</accession>
<dbReference type="OrthoDB" id="2130629at2759"/>
<dbReference type="Gene3D" id="1.20.1250.20">
    <property type="entry name" value="MFS general substrate transporter like domains"/>
    <property type="match status" value="1"/>
</dbReference>
<evidence type="ECO:0000313" key="7">
    <source>
        <dbReference type="Proteomes" id="UP000308549"/>
    </source>
</evidence>
<comment type="subcellular location">
    <subcellularLocation>
        <location evidence="1">Membrane</location>
        <topology evidence="1">Multi-pass membrane protein</topology>
    </subcellularLocation>
</comment>
<reference evidence="6 7" key="1">
    <citation type="submission" date="2017-03" db="EMBL/GenBank/DDBJ databases">
        <title>Genomes of endolithic fungi from Antarctica.</title>
        <authorList>
            <person name="Coleine C."/>
            <person name="Masonjones S."/>
            <person name="Stajich J.E."/>
        </authorList>
    </citation>
    <scope>NUCLEOTIDE SEQUENCE [LARGE SCALE GENOMIC DNA]</scope>
    <source>
        <strain evidence="6 7">CCFEE 6315</strain>
    </source>
</reference>
<keyword evidence="3 5" id="KW-1133">Transmembrane helix</keyword>
<keyword evidence="4 5" id="KW-0472">Membrane</keyword>
<sequence length="126" mass="13145">MVPTTPQTVYWKSAFLANIFSAAGADALFTSGNLVITSAFPEKTQALAGGVFNTVSQIGKSVGLALVAVIASSVTARSGQAVNASPVALLEGYHATFWFIFALTLTTIAICLWGLRNIGKVGHKQD</sequence>
<dbReference type="Proteomes" id="UP000308549">
    <property type="component" value="Unassembled WGS sequence"/>
</dbReference>
<evidence type="ECO:0000256" key="2">
    <source>
        <dbReference type="ARBA" id="ARBA00022692"/>
    </source>
</evidence>
<dbReference type="AlphaFoldDB" id="A0A4U0TYC7"/>
<feature type="transmembrane region" description="Helical" evidence="5">
    <location>
        <begin position="95"/>
        <end position="115"/>
    </location>
</feature>
<keyword evidence="7" id="KW-1185">Reference proteome</keyword>
<keyword evidence="2 5" id="KW-0812">Transmembrane</keyword>
<evidence type="ECO:0000313" key="6">
    <source>
        <dbReference type="EMBL" id="TKA27046.1"/>
    </source>
</evidence>
<evidence type="ECO:0000256" key="4">
    <source>
        <dbReference type="ARBA" id="ARBA00023136"/>
    </source>
</evidence>
<dbReference type="GO" id="GO:0016020">
    <property type="term" value="C:membrane"/>
    <property type="evidence" value="ECO:0007669"/>
    <property type="project" value="UniProtKB-SubCell"/>
</dbReference>
<organism evidence="6 7">
    <name type="scientific">Salinomyces thailandicus</name>
    <dbReference type="NCBI Taxonomy" id="706561"/>
    <lineage>
        <taxon>Eukaryota</taxon>
        <taxon>Fungi</taxon>
        <taxon>Dikarya</taxon>
        <taxon>Ascomycota</taxon>
        <taxon>Pezizomycotina</taxon>
        <taxon>Dothideomycetes</taxon>
        <taxon>Dothideomycetidae</taxon>
        <taxon>Mycosphaerellales</taxon>
        <taxon>Teratosphaeriaceae</taxon>
        <taxon>Salinomyces</taxon>
    </lineage>
</organism>
<gene>
    <name evidence="6" type="ORF">B0A50_05237</name>
</gene>
<dbReference type="PANTHER" id="PTHR42718:SF27">
    <property type="entry name" value="TRANSPORTER, PUTATIVE-RELATED"/>
    <property type="match status" value="1"/>
</dbReference>
<evidence type="ECO:0000256" key="5">
    <source>
        <dbReference type="SAM" id="Phobius"/>
    </source>
</evidence>
<dbReference type="InterPro" id="IPR036259">
    <property type="entry name" value="MFS_trans_sf"/>
</dbReference>
<evidence type="ECO:0008006" key="8">
    <source>
        <dbReference type="Google" id="ProtNLM"/>
    </source>
</evidence>
<dbReference type="SUPFAM" id="SSF103473">
    <property type="entry name" value="MFS general substrate transporter"/>
    <property type="match status" value="1"/>
</dbReference>
<evidence type="ECO:0000256" key="1">
    <source>
        <dbReference type="ARBA" id="ARBA00004141"/>
    </source>
</evidence>
<comment type="caution">
    <text evidence="6">The sequence shown here is derived from an EMBL/GenBank/DDBJ whole genome shotgun (WGS) entry which is preliminary data.</text>
</comment>
<name>A0A4U0TYC7_9PEZI</name>
<protein>
    <recommendedName>
        <fullName evidence="8">Major facilitator superfamily (MFS) profile domain-containing protein</fullName>
    </recommendedName>
</protein>
<dbReference type="PANTHER" id="PTHR42718">
    <property type="entry name" value="MAJOR FACILITATOR SUPERFAMILY MULTIDRUG TRANSPORTER MFSC"/>
    <property type="match status" value="1"/>
</dbReference>
<proteinExistence type="predicted"/>
<dbReference type="EMBL" id="NAJL01000025">
    <property type="protein sequence ID" value="TKA27046.1"/>
    <property type="molecule type" value="Genomic_DNA"/>
</dbReference>